<dbReference type="RefSeq" id="XP_040712033.1">
    <property type="nucleotide sequence ID" value="XM_040864277.1"/>
</dbReference>
<evidence type="ECO:0008006" key="3">
    <source>
        <dbReference type="Google" id="ProtNLM"/>
    </source>
</evidence>
<accession>A0A1Y2DJU1</accession>
<keyword evidence="2" id="KW-1185">Reference proteome</keyword>
<dbReference type="AlphaFoldDB" id="A0A1Y2DJU1"/>
<evidence type="ECO:0000313" key="2">
    <source>
        <dbReference type="Proteomes" id="UP000193689"/>
    </source>
</evidence>
<organism evidence="1 2">
    <name type="scientific">Pseudomassariella vexata</name>
    <dbReference type="NCBI Taxonomy" id="1141098"/>
    <lineage>
        <taxon>Eukaryota</taxon>
        <taxon>Fungi</taxon>
        <taxon>Dikarya</taxon>
        <taxon>Ascomycota</taxon>
        <taxon>Pezizomycotina</taxon>
        <taxon>Sordariomycetes</taxon>
        <taxon>Xylariomycetidae</taxon>
        <taxon>Amphisphaeriales</taxon>
        <taxon>Pseudomassariaceae</taxon>
        <taxon>Pseudomassariella</taxon>
    </lineage>
</organism>
<proteinExistence type="predicted"/>
<gene>
    <name evidence="1" type="ORF">BCR38DRAFT_488484</name>
</gene>
<dbReference type="EMBL" id="MCFJ01000013">
    <property type="protein sequence ID" value="ORY59459.1"/>
    <property type="molecule type" value="Genomic_DNA"/>
</dbReference>
<comment type="caution">
    <text evidence="1">The sequence shown here is derived from an EMBL/GenBank/DDBJ whole genome shotgun (WGS) entry which is preliminary data.</text>
</comment>
<name>A0A1Y2DJU1_9PEZI</name>
<reference evidence="1 2" key="1">
    <citation type="submission" date="2016-07" db="EMBL/GenBank/DDBJ databases">
        <title>Pervasive Adenine N6-methylation of Active Genes in Fungi.</title>
        <authorList>
            <consortium name="DOE Joint Genome Institute"/>
            <person name="Mondo S.J."/>
            <person name="Dannebaum R.O."/>
            <person name="Kuo R.C."/>
            <person name="Labutti K."/>
            <person name="Haridas S."/>
            <person name="Kuo A."/>
            <person name="Salamov A."/>
            <person name="Ahrendt S.R."/>
            <person name="Lipzen A."/>
            <person name="Sullivan W."/>
            <person name="Andreopoulos W.B."/>
            <person name="Clum A."/>
            <person name="Lindquist E."/>
            <person name="Daum C."/>
            <person name="Ramamoorthy G.K."/>
            <person name="Gryganskyi A."/>
            <person name="Culley D."/>
            <person name="Magnuson J.K."/>
            <person name="James T.Y."/>
            <person name="O'Malley M.A."/>
            <person name="Stajich J.E."/>
            <person name="Spatafora J.W."/>
            <person name="Visel A."/>
            <person name="Grigoriev I.V."/>
        </authorList>
    </citation>
    <scope>NUCLEOTIDE SEQUENCE [LARGE SCALE GENOMIC DNA]</scope>
    <source>
        <strain evidence="1 2">CBS 129021</strain>
    </source>
</reference>
<dbReference type="Proteomes" id="UP000193689">
    <property type="component" value="Unassembled WGS sequence"/>
</dbReference>
<dbReference type="OrthoDB" id="3600127at2759"/>
<evidence type="ECO:0000313" key="1">
    <source>
        <dbReference type="EMBL" id="ORY59459.1"/>
    </source>
</evidence>
<protein>
    <recommendedName>
        <fullName evidence="3">Extracellular membrane protein CFEM domain-containing protein</fullName>
    </recommendedName>
</protein>
<dbReference type="InParanoid" id="A0A1Y2DJU1"/>
<sequence length="280" mass="28926">MRVDECFQDESPGFCLGFLASTTTDYVAIHTDYANCENNIAAASSAWSCITYTYTQTALTLSFSSSPVETSSSYPGITPQSTGSSYSINSISSITTTTTEYTTSIIYSATIYTVTSCTSTVPNCPLPPPTSTPYSTTEIIPVTTTVCPVSSSKPSTHPSPPYPFTSISIFYSTKAYTITACAALSSCAVGQVITTVIPTGTTCITLGSTLGPVASFTYSASYGATVTYQQTTAAATTAYGTGVVPSKTTGTQIVSAAAEKVGRRLEMAAGVVGVLAVAIL</sequence>
<dbReference type="GeneID" id="63780489"/>